<dbReference type="InterPro" id="IPR017441">
    <property type="entry name" value="Protein_kinase_ATP_BS"/>
</dbReference>
<dbReference type="EC" id="2.7.11.23" evidence="1"/>
<evidence type="ECO:0000256" key="1">
    <source>
        <dbReference type="ARBA" id="ARBA00012409"/>
    </source>
</evidence>
<comment type="subunit">
    <text evidence="7">May form a complex composed of at least the catalytic subunit CRK2 and a cyclin.</text>
</comment>
<dbReference type="SMART" id="SM00220">
    <property type="entry name" value="S_TKc"/>
    <property type="match status" value="1"/>
</dbReference>
<organism evidence="15 18">
    <name type="scientific">Cafeteria roenbergensis</name>
    <name type="common">Marine flagellate</name>
    <dbReference type="NCBI Taxonomy" id="33653"/>
    <lineage>
        <taxon>Eukaryota</taxon>
        <taxon>Sar</taxon>
        <taxon>Stramenopiles</taxon>
        <taxon>Bigyra</taxon>
        <taxon>Opalozoa</taxon>
        <taxon>Bicosoecida</taxon>
        <taxon>Cafeteriaceae</taxon>
        <taxon>Cafeteria</taxon>
    </lineage>
</organism>
<proteinExistence type="predicted"/>
<evidence type="ECO:0000256" key="3">
    <source>
        <dbReference type="ARBA" id="ARBA00022679"/>
    </source>
</evidence>
<dbReference type="Proteomes" id="UP000325113">
    <property type="component" value="Unassembled WGS sequence"/>
</dbReference>
<keyword evidence="3" id="KW-0808">Transferase</keyword>
<keyword evidence="6 11" id="KW-0067">ATP-binding</keyword>
<evidence type="ECO:0000256" key="9">
    <source>
        <dbReference type="ARBA" id="ARBA00041902"/>
    </source>
</evidence>
<evidence type="ECO:0000313" key="14">
    <source>
        <dbReference type="EMBL" id="CAD8570770.1"/>
    </source>
</evidence>
<keyword evidence="2" id="KW-0723">Serine/threonine-protein kinase</keyword>
<dbReference type="AlphaFoldDB" id="A0A5A8CIX6"/>
<dbReference type="InterPro" id="IPR000719">
    <property type="entry name" value="Prot_kinase_dom"/>
</dbReference>
<protein>
    <recommendedName>
        <fullName evidence="8">Cyclin-dependent kinase 2 homolog</fullName>
        <ecNumber evidence="1">2.7.11.23</ecNumber>
    </recommendedName>
    <alternativeName>
        <fullName evidence="9">Cell division control protein 2 homolog</fullName>
    </alternativeName>
    <alternativeName>
        <fullName evidence="10">cdc2-related kinase 2</fullName>
    </alternativeName>
</protein>
<dbReference type="InterPro" id="IPR050108">
    <property type="entry name" value="CDK"/>
</dbReference>
<dbReference type="GO" id="GO:0008353">
    <property type="term" value="F:RNA polymerase II CTD heptapeptide repeat kinase activity"/>
    <property type="evidence" value="ECO:0007669"/>
    <property type="project" value="UniProtKB-EC"/>
</dbReference>
<evidence type="ECO:0000256" key="8">
    <source>
        <dbReference type="ARBA" id="ARBA00039612"/>
    </source>
</evidence>
<dbReference type="Gene3D" id="1.10.510.10">
    <property type="entry name" value="Transferase(Phosphotransferase) domain 1"/>
    <property type="match status" value="1"/>
</dbReference>
<reference evidence="17 18" key="1">
    <citation type="submission" date="2019-07" db="EMBL/GenBank/DDBJ databases">
        <title>Genomes of Cafeteria roenbergensis.</title>
        <authorList>
            <person name="Fischer M.G."/>
            <person name="Hackl T."/>
            <person name="Roman M."/>
        </authorList>
    </citation>
    <scope>NUCLEOTIDE SEQUENCE [LARGE SCALE GENOMIC DNA]</scope>
    <source>
        <strain evidence="15 18">Cflag</strain>
        <strain evidence="16 17">RCC970-E3</strain>
    </source>
</reference>
<evidence type="ECO:0000256" key="2">
    <source>
        <dbReference type="ARBA" id="ARBA00022527"/>
    </source>
</evidence>
<evidence type="ECO:0000256" key="10">
    <source>
        <dbReference type="ARBA" id="ARBA00042858"/>
    </source>
</evidence>
<dbReference type="GO" id="GO:0045944">
    <property type="term" value="P:positive regulation of transcription by RNA polymerase II"/>
    <property type="evidence" value="ECO:0007669"/>
    <property type="project" value="TreeGrafter"/>
</dbReference>
<dbReference type="Gene3D" id="3.30.200.20">
    <property type="entry name" value="Phosphorylase Kinase, domain 1"/>
    <property type="match status" value="1"/>
</dbReference>
<reference evidence="14" key="2">
    <citation type="submission" date="2021-01" db="EMBL/GenBank/DDBJ databases">
        <authorList>
            <person name="Corre E."/>
            <person name="Pelletier E."/>
            <person name="Niang G."/>
            <person name="Scheremetjew M."/>
            <person name="Finn R."/>
            <person name="Kale V."/>
            <person name="Holt S."/>
            <person name="Cochrane G."/>
            <person name="Meng A."/>
            <person name="Brown T."/>
            <person name="Cohen L."/>
        </authorList>
    </citation>
    <scope>NUCLEOTIDE SEQUENCE</scope>
    <source>
        <strain evidence="14">E4-10</strain>
    </source>
</reference>
<dbReference type="PROSITE" id="PS50011">
    <property type="entry name" value="PROTEIN_KINASE_DOM"/>
    <property type="match status" value="1"/>
</dbReference>
<dbReference type="Proteomes" id="UP000324907">
    <property type="component" value="Unassembled WGS sequence"/>
</dbReference>
<evidence type="ECO:0000313" key="16">
    <source>
        <dbReference type="EMBL" id="KAA0153236.1"/>
    </source>
</evidence>
<dbReference type="GO" id="GO:0005737">
    <property type="term" value="C:cytoplasm"/>
    <property type="evidence" value="ECO:0007669"/>
    <property type="project" value="TreeGrafter"/>
</dbReference>
<dbReference type="SUPFAM" id="SSF56112">
    <property type="entry name" value="Protein kinase-like (PK-like)"/>
    <property type="match status" value="1"/>
</dbReference>
<evidence type="ECO:0000313" key="18">
    <source>
        <dbReference type="Proteomes" id="UP000325113"/>
    </source>
</evidence>
<feature type="binding site" evidence="11">
    <location>
        <position position="70"/>
    </location>
    <ligand>
        <name>ATP</name>
        <dbReference type="ChEBI" id="CHEBI:30616"/>
    </ligand>
</feature>
<evidence type="ECO:0000256" key="11">
    <source>
        <dbReference type="PROSITE-ProRule" id="PRU10141"/>
    </source>
</evidence>
<evidence type="ECO:0000256" key="12">
    <source>
        <dbReference type="SAM" id="MobiDB-lite"/>
    </source>
</evidence>
<dbReference type="GO" id="GO:0005524">
    <property type="term" value="F:ATP binding"/>
    <property type="evidence" value="ECO:0007669"/>
    <property type="project" value="UniProtKB-UniRule"/>
</dbReference>
<dbReference type="GO" id="GO:0004693">
    <property type="term" value="F:cyclin-dependent protein serine/threonine kinase activity"/>
    <property type="evidence" value="ECO:0007669"/>
    <property type="project" value="TreeGrafter"/>
</dbReference>
<dbReference type="InterPro" id="IPR011009">
    <property type="entry name" value="Kinase-like_dom_sf"/>
</dbReference>
<name>A0A5A8CIX6_CAFRO</name>
<dbReference type="EMBL" id="VLTM01000111">
    <property type="protein sequence ID" value="KAA0151791.1"/>
    <property type="molecule type" value="Genomic_DNA"/>
</dbReference>
<sequence>MADAGAGSHAKGPARAPKRPRPAGLAGAYGQRALKRLDQIRVLGQGQFGCVKEYSLKGAKAGRPMRVALKQPLVDPKSGAELGSVKELAALAELSGCRGVVQLVDAVPGPSGQVWLGLERCVGDLSDLICDSGLVLSEANVKALAQALLGGLCEMHERGWMHRDLKPENVLLSVSPGAAELRLADFGHACRLPRPEQAMGHMFATVWYRAPELMMHAPTHDDRVDVWAAGCIIAELFLRRPLFPGEPGGAIGARDEEEGTLSQVFRLLGTPSDDDWPGCKSLPGWREFEHRAAQRMTDVLKGTGASPLACSLIADLLLMDPAKRPSARQALDHVWFRMDPHPTRLGEIPLPTKSTQAAAGILLAERRRAAQAGAAGPAKAGAAAGAEAPQ</sequence>
<evidence type="ECO:0000256" key="4">
    <source>
        <dbReference type="ARBA" id="ARBA00022741"/>
    </source>
</evidence>
<gene>
    <name evidence="14" type="ORF">CROE0942_LOCUS15150</name>
    <name evidence="16" type="ORF">FNF28_06970</name>
    <name evidence="15" type="ORF">FNF31_06742</name>
</gene>
<dbReference type="PANTHER" id="PTHR24056:SF0">
    <property type="entry name" value="CYCLIN-DEPENDENT KINASE 7"/>
    <property type="match status" value="1"/>
</dbReference>
<evidence type="ECO:0000259" key="13">
    <source>
        <dbReference type="PROSITE" id="PS50011"/>
    </source>
</evidence>
<dbReference type="PANTHER" id="PTHR24056">
    <property type="entry name" value="CELL DIVISION PROTEIN KINASE"/>
    <property type="match status" value="1"/>
</dbReference>
<dbReference type="Pfam" id="PF00069">
    <property type="entry name" value="Pkinase"/>
    <property type="match status" value="1"/>
</dbReference>
<evidence type="ECO:0000256" key="6">
    <source>
        <dbReference type="ARBA" id="ARBA00022840"/>
    </source>
</evidence>
<evidence type="ECO:0000256" key="5">
    <source>
        <dbReference type="ARBA" id="ARBA00022777"/>
    </source>
</evidence>
<dbReference type="PROSITE" id="PS00107">
    <property type="entry name" value="PROTEIN_KINASE_ATP"/>
    <property type="match status" value="1"/>
</dbReference>
<dbReference type="GO" id="GO:0070985">
    <property type="term" value="C:transcription factor TFIIK complex"/>
    <property type="evidence" value="ECO:0007669"/>
    <property type="project" value="TreeGrafter"/>
</dbReference>
<keyword evidence="4 11" id="KW-0547">Nucleotide-binding</keyword>
<feature type="domain" description="Protein kinase" evidence="13">
    <location>
        <begin position="37"/>
        <end position="336"/>
    </location>
</feature>
<accession>A0A5A8CIX6</accession>
<feature type="region of interest" description="Disordered" evidence="12">
    <location>
        <begin position="370"/>
        <end position="390"/>
    </location>
</feature>
<evidence type="ECO:0000313" key="17">
    <source>
        <dbReference type="Proteomes" id="UP000324907"/>
    </source>
</evidence>
<dbReference type="EMBL" id="HBET01022110">
    <property type="protein sequence ID" value="CAD8570770.1"/>
    <property type="molecule type" value="Transcribed_RNA"/>
</dbReference>
<feature type="region of interest" description="Disordered" evidence="12">
    <location>
        <begin position="1"/>
        <end position="25"/>
    </location>
</feature>
<evidence type="ECO:0000256" key="7">
    <source>
        <dbReference type="ARBA" id="ARBA00038543"/>
    </source>
</evidence>
<keyword evidence="5" id="KW-0418">Kinase</keyword>
<evidence type="ECO:0000313" key="15">
    <source>
        <dbReference type="EMBL" id="KAA0151791.1"/>
    </source>
</evidence>
<dbReference type="EMBL" id="VLTL01000201">
    <property type="protein sequence ID" value="KAA0153236.1"/>
    <property type="molecule type" value="Genomic_DNA"/>
</dbReference>